<keyword evidence="4" id="KW-0808">Transferase</keyword>
<feature type="domain" description="LTD" evidence="3">
    <location>
        <begin position="19"/>
        <end position="145"/>
    </location>
</feature>
<evidence type="ECO:0000313" key="4">
    <source>
        <dbReference type="EMBL" id="QQL44186.1"/>
    </source>
</evidence>
<dbReference type="Pfam" id="PF08757">
    <property type="entry name" value="CotH"/>
    <property type="match status" value="1"/>
</dbReference>
<protein>
    <submittedName>
        <fullName evidence="4">CotH kinase family protein</fullName>
    </submittedName>
</protein>
<reference evidence="4 5" key="1">
    <citation type="submission" date="2020-12" db="EMBL/GenBank/DDBJ databases">
        <title>Sulforoseuscoccus oceanibium gen. nov., sp. nov., a representative of the phylum Verrucomicrobia with special cytoplasmic membrane, and proposal of Sulforoseuscoccusaceae fam. nov.</title>
        <authorList>
            <person name="Xi F."/>
        </authorList>
    </citation>
    <scope>NUCLEOTIDE SEQUENCE [LARGE SCALE GENOMIC DNA]</scope>
    <source>
        <strain evidence="4 5">T37</strain>
    </source>
</reference>
<accession>A0A7T7JBP7</accession>
<dbReference type="RefSeq" id="WP_235203372.1">
    <property type="nucleotide sequence ID" value="NZ_CP066776.1"/>
</dbReference>
<dbReference type="Gene3D" id="2.60.40.1260">
    <property type="entry name" value="Lamin Tail domain"/>
    <property type="match status" value="1"/>
</dbReference>
<feature type="chain" id="PRO_5031343282" evidence="2">
    <location>
        <begin position="21"/>
        <end position="1255"/>
    </location>
</feature>
<gene>
    <name evidence="4" type="ORF">G3M56_009795</name>
</gene>
<dbReference type="Gene3D" id="2.60.120.260">
    <property type="entry name" value="Galactose-binding domain-like"/>
    <property type="match status" value="1"/>
</dbReference>
<evidence type="ECO:0000256" key="1">
    <source>
        <dbReference type="SAM" id="MobiDB-lite"/>
    </source>
</evidence>
<dbReference type="GO" id="GO:0016301">
    <property type="term" value="F:kinase activity"/>
    <property type="evidence" value="ECO:0007669"/>
    <property type="project" value="UniProtKB-KW"/>
</dbReference>
<keyword evidence="2" id="KW-0732">Signal</keyword>
<dbReference type="AlphaFoldDB" id="A0A7T7JBP7"/>
<dbReference type="Proteomes" id="UP000475117">
    <property type="component" value="Chromosome"/>
</dbReference>
<name>A0A7T7JBP7_9BACT</name>
<dbReference type="SUPFAM" id="SSF74853">
    <property type="entry name" value="Lamin A/C globular tail domain"/>
    <property type="match status" value="1"/>
</dbReference>
<feature type="compositionally biased region" description="Basic and acidic residues" evidence="1">
    <location>
        <begin position="1102"/>
        <end position="1112"/>
    </location>
</feature>
<dbReference type="KEGG" id="soa:G3M56_009795"/>
<feature type="region of interest" description="Disordered" evidence="1">
    <location>
        <begin position="1102"/>
        <end position="1131"/>
    </location>
</feature>
<dbReference type="Pfam" id="PF00932">
    <property type="entry name" value="LTD"/>
    <property type="match status" value="1"/>
</dbReference>
<organism evidence="4 5">
    <name type="scientific">Sulfuriroseicoccus oceanibius</name>
    <dbReference type="NCBI Taxonomy" id="2707525"/>
    <lineage>
        <taxon>Bacteria</taxon>
        <taxon>Pseudomonadati</taxon>
        <taxon>Verrucomicrobiota</taxon>
        <taxon>Verrucomicrobiia</taxon>
        <taxon>Verrucomicrobiales</taxon>
        <taxon>Verrucomicrobiaceae</taxon>
        <taxon>Sulfuriroseicoccus</taxon>
    </lineage>
</organism>
<proteinExistence type="predicted"/>
<evidence type="ECO:0000259" key="3">
    <source>
        <dbReference type="PROSITE" id="PS51841"/>
    </source>
</evidence>
<dbReference type="InterPro" id="IPR036415">
    <property type="entry name" value="Lamin_tail_dom_sf"/>
</dbReference>
<dbReference type="InterPro" id="IPR059177">
    <property type="entry name" value="GH29D-like_dom"/>
</dbReference>
<dbReference type="InterPro" id="IPR001322">
    <property type="entry name" value="Lamin_tail_dom"/>
</dbReference>
<feature type="signal peptide" evidence="2">
    <location>
        <begin position="1"/>
        <end position="20"/>
    </location>
</feature>
<sequence>MKTSAILLSFMFCCAGAASGAPVISEFMASNDTTIADEDGEFADWIEIYNPGPGAVDLTGWHLTDDEAVPTQWTFPAVSVPEGGYLVVFASKKNRAVTGSELHTNFKLSAGGEYLALVMPDGVTKSTEFNLYPAQITDISYGLPQQSLVAETVVDEGADLRYHVPTGPVADWNSAAFDDSTWSAAVSGVGYERSAGNEFDPFITTDIESDTYGVHTSIYLRYLFDLADKAAVQEMRLHTICDDGFVAYLNGQLLVSQNAPSPANWDSAALASETDPNTFDSWDISEHLASLRDGTNVLAIHLLNHKTTSSDLLMLPKLDLLRAADTTPDAYSYFVEPTPGSVNNTEPGLPSGDVTVSVPSGVKSGAISVTLSTPAVDAEIRYTLDGTDPDESSALYSGPLAISDPVQLRARAYEPDKTGGRVAKGDYSFLDASLLEYASDVPVIVMDNFGAGAYPNKGRSADGNNVVKLPWQGNVVSFYDVAGNGLPFSQSPSLESRTGCRVRGSSSSTFPRKSLSVEFWDDNDDDNDTISPLGMPAEADWALYAPYQNYDRTLLHNFVSFEFGKLIGAAAPESRVVVVFQNKDGGKIGLNDLAGVYVLMEKVERNRIGTDFEEMSADGMSGGWMIEIDRLDSIPVGMPADTVQPNFHCAGPNGILEIPDDVDGDSSPQSEDDISTYYHSFLNFAEPDGYEILPDQRNQVQTRVRAMDAMMWSAGFGNQETGYPAVIDVDSWVRYYLVHNFSRNQDAIVLSTRIFQRTPGAKIEMGPLWDFDRAYAFQGSASAHPLWASDRDWYAALFGDSNFRQSHQDAWQEARRTTITDDALRALVDRGAAGLKQDQIEASGVSYSTWLSELEIMKDWMVTRARYLDAQYEPLPTVSPTQREFSDSVSVTMAPLDGGVVYFTTDGSDPRAWGGAVAAGASVYSSPLVVTQRTRVVARTYDGGRWSGKVVQDYYQAAELPELVVSEVAYHPGAPTADEVAAGYSSDDGFEYVEFQNIGAGAVDLSVLALGGGVSFDFAQGSQAQLAPGGRVLVVANRSAFETRHGTGHPVAGEYVGTLSNSSDQIVLRDSHLGFEYQNFTYQDSAPWPESADGAGYSLVLKEPESNPDHTVAENWRGSQMPNGNPGATDARAAFTGTASADNDGDGVSALVEHFLGTSDSVATEGMNRMTVGQALVSELGEVFPTLEVRYQIGADDVIGHVEWSSTLDGWDAGDAYLLLLSDTPNGDGSATQVWRSVRPLEQAPQFFRVKVLER</sequence>
<dbReference type="EMBL" id="CP066776">
    <property type="protein sequence ID" value="QQL44186.1"/>
    <property type="molecule type" value="Genomic_DNA"/>
</dbReference>
<dbReference type="PROSITE" id="PS51841">
    <property type="entry name" value="LTD"/>
    <property type="match status" value="1"/>
</dbReference>
<evidence type="ECO:0000313" key="5">
    <source>
        <dbReference type="Proteomes" id="UP000475117"/>
    </source>
</evidence>
<dbReference type="Pfam" id="PF13290">
    <property type="entry name" value="CHB_HEX_C_1"/>
    <property type="match status" value="2"/>
</dbReference>
<evidence type="ECO:0000256" key="2">
    <source>
        <dbReference type="SAM" id="SignalP"/>
    </source>
</evidence>
<dbReference type="InterPro" id="IPR014867">
    <property type="entry name" value="Spore_coat_CotH_CotH2/3/7"/>
</dbReference>
<keyword evidence="5" id="KW-1185">Reference proteome</keyword>
<keyword evidence="4" id="KW-0418">Kinase</keyword>